<keyword evidence="2" id="KW-1185">Reference proteome</keyword>
<dbReference type="Proteomes" id="UP000654075">
    <property type="component" value="Unassembled WGS sequence"/>
</dbReference>
<feature type="non-terminal residue" evidence="1">
    <location>
        <position position="209"/>
    </location>
</feature>
<reference evidence="1" key="1">
    <citation type="submission" date="2021-02" db="EMBL/GenBank/DDBJ databases">
        <authorList>
            <person name="Dougan E. K."/>
            <person name="Rhodes N."/>
            <person name="Thang M."/>
            <person name="Chan C."/>
        </authorList>
    </citation>
    <scope>NUCLEOTIDE SEQUENCE</scope>
</reference>
<sequence>DKVYIKDAQGCCEKVNNDTGPPEVYGLRTQNCCNGTVYHANRYACCTRHDKSQILYNPLTQNCCIDPAVKNSHRNVHGGLCEIKKGKRSCCIPLKSQVFHRRRRRRHHPHYDLERKSEVGFNLSLDQGDAEADHLEEDGSADDCTGAAKFGMDSKLCFAGSRLGLTLSATVVTDNSSAGKMNFSASGMVSGSCVDLPFSQAGQSLNLEQ</sequence>
<organism evidence="1 2">
    <name type="scientific">Polarella glacialis</name>
    <name type="common">Dinoflagellate</name>
    <dbReference type="NCBI Taxonomy" id="89957"/>
    <lineage>
        <taxon>Eukaryota</taxon>
        <taxon>Sar</taxon>
        <taxon>Alveolata</taxon>
        <taxon>Dinophyceae</taxon>
        <taxon>Suessiales</taxon>
        <taxon>Suessiaceae</taxon>
        <taxon>Polarella</taxon>
    </lineage>
</organism>
<proteinExistence type="predicted"/>
<feature type="non-terminal residue" evidence="1">
    <location>
        <position position="1"/>
    </location>
</feature>
<name>A0A813GIY9_POLGL</name>
<accession>A0A813GIY9</accession>
<evidence type="ECO:0000313" key="2">
    <source>
        <dbReference type="Proteomes" id="UP000654075"/>
    </source>
</evidence>
<gene>
    <name evidence="1" type="ORF">PGLA1383_LOCUS40210</name>
</gene>
<evidence type="ECO:0000313" key="1">
    <source>
        <dbReference type="EMBL" id="CAE8622836.1"/>
    </source>
</evidence>
<comment type="caution">
    <text evidence="1">The sequence shown here is derived from an EMBL/GenBank/DDBJ whole genome shotgun (WGS) entry which is preliminary data.</text>
</comment>
<dbReference type="EMBL" id="CAJNNV010028065">
    <property type="protein sequence ID" value="CAE8622836.1"/>
    <property type="molecule type" value="Genomic_DNA"/>
</dbReference>
<dbReference type="AlphaFoldDB" id="A0A813GIY9"/>
<protein>
    <submittedName>
        <fullName evidence="1">Uncharacterized protein</fullName>
    </submittedName>
</protein>